<dbReference type="EMBL" id="LR743507">
    <property type="protein sequence ID" value="CAA2106021.1"/>
    <property type="molecule type" value="Genomic_DNA"/>
</dbReference>
<dbReference type="RefSeq" id="WP_339091119.1">
    <property type="nucleotide sequence ID" value="NZ_LR743507.1"/>
</dbReference>
<proteinExistence type="predicted"/>
<evidence type="ECO:0000313" key="2">
    <source>
        <dbReference type="EMBL" id="CAA2106021.1"/>
    </source>
</evidence>
<name>A0A679J8L0_VARPD</name>
<accession>A0A679J8L0</accession>
<dbReference type="AlphaFoldDB" id="A0A679J8L0"/>
<sequence>MRPELKALADGVIAAVKGVVRAAEETLASRISVVEQRLATLPDIVAEAEAAAGRALAALPKPEDGKSVEPETVQRMVDAAVAALPAPKDGVSVTVAEVAPLVAEQVAAAVAALPKPQDGKDADPAVVAQFVREAVGALPAPKDGISVTVDELAPLVAEQVAAAVGALPAPQNGKDVEPEAVAALVQAAVDAIPRPKDGVSVTVEELAPLVVQEVAKAVAAIPAPRDGNDADPELVAKLVREAVDAVPKPKDGVSITPADVQPLIADEVAKAVAALPVPKDGESVPAEHVQRMVEDAVAKAVASIRVPLDGEPGRDAAHIEILPAIDAAKSYPRGTYARHAGGLWRSFETTAAMKGWECIVEGVAEIKVSFQGRTGFVSVERSSGTPDLHPFSLPAMIYRGVFREGETYEQGDTVTWGGSLWFCNEPTADKPLDGSRTWQLAAKRGRDGKDARDPGAQAAPAPVKLGT</sequence>
<feature type="region of interest" description="Disordered" evidence="1">
    <location>
        <begin position="442"/>
        <end position="467"/>
    </location>
</feature>
<organism evidence="2">
    <name type="scientific">Variovorax paradoxus</name>
    <dbReference type="NCBI Taxonomy" id="34073"/>
    <lineage>
        <taxon>Bacteria</taxon>
        <taxon>Pseudomonadati</taxon>
        <taxon>Pseudomonadota</taxon>
        <taxon>Betaproteobacteria</taxon>
        <taxon>Burkholderiales</taxon>
        <taxon>Comamonadaceae</taxon>
        <taxon>Variovorax</taxon>
    </lineage>
</organism>
<gene>
    <name evidence="2" type="ORF">VVAX_03541</name>
</gene>
<reference evidence="2" key="1">
    <citation type="submission" date="2019-12" db="EMBL/GenBank/DDBJ databases">
        <authorList>
            <person name="Cremers G."/>
        </authorList>
    </citation>
    <scope>NUCLEOTIDE SEQUENCE</scope>
    <source>
        <strain evidence="2">Vvax</strain>
    </source>
</reference>
<feature type="compositionally biased region" description="Basic and acidic residues" evidence="1">
    <location>
        <begin position="444"/>
        <end position="453"/>
    </location>
</feature>
<evidence type="ECO:0008006" key="3">
    <source>
        <dbReference type="Google" id="ProtNLM"/>
    </source>
</evidence>
<protein>
    <recommendedName>
        <fullName evidence="3">Phage portal protein</fullName>
    </recommendedName>
</protein>
<evidence type="ECO:0000256" key="1">
    <source>
        <dbReference type="SAM" id="MobiDB-lite"/>
    </source>
</evidence>